<dbReference type="EMBL" id="JAMKFB020000016">
    <property type="protein sequence ID" value="KAL0173017.1"/>
    <property type="molecule type" value="Genomic_DNA"/>
</dbReference>
<evidence type="ECO:0000313" key="2">
    <source>
        <dbReference type="Proteomes" id="UP001529510"/>
    </source>
</evidence>
<keyword evidence="2" id="KW-1185">Reference proteome</keyword>
<gene>
    <name evidence="1" type="ORF">M9458_033328</name>
</gene>
<dbReference type="SUPFAM" id="SSF57667">
    <property type="entry name" value="beta-beta-alpha zinc fingers"/>
    <property type="match status" value="1"/>
</dbReference>
<reference evidence="1 2" key="1">
    <citation type="submission" date="2024-05" db="EMBL/GenBank/DDBJ databases">
        <title>Genome sequencing and assembly of Indian major carp, Cirrhinus mrigala (Hamilton, 1822).</title>
        <authorList>
            <person name="Mohindra V."/>
            <person name="Chowdhury L.M."/>
            <person name="Lal K."/>
            <person name="Jena J.K."/>
        </authorList>
    </citation>
    <scope>NUCLEOTIDE SEQUENCE [LARGE SCALE GENOMIC DNA]</scope>
    <source>
        <strain evidence="1">CM1030</strain>
        <tissue evidence="1">Blood</tissue>
    </source>
</reference>
<feature type="non-terminal residue" evidence="1">
    <location>
        <position position="1"/>
    </location>
</feature>
<protein>
    <recommendedName>
        <fullName evidence="3">Zinc finger protein</fullName>
    </recommendedName>
</protein>
<dbReference type="InterPro" id="IPR036236">
    <property type="entry name" value="Znf_C2H2_sf"/>
</dbReference>
<proteinExistence type="predicted"/>
<organism evidence="1 2">
    <name type="scientific">Cirrhinus mrigala</name>
    <name type="common">Mrigala</name>
    <dbReference type="NCBI Taxonomy" id="683832"/>
    <lineage>
        <taxon>Eukaryota</taxon>
        <taxon>Metazoa</taxon>
        <taxon>Chordata</taxon>
        <taxon>Craniata</taxon>
        <taxon>Vertebrata</taxon>
        <taxon>Euteleostomi</taxon>
        <taxon>Actinopterygii</taxon>
        <taxon>Neopterygii</taxon>
        <taxon>Teleostei</taxon>
        <taxon>Ostariophysi</taxon>
        <taxon>Cypriniformes</taxon>
        <taxon>Cyprinidae</taxon>
        <taxon>Labeoninae</taxon>
        <taxon>Labeonini</taxon>
        <taxon>Cirrhinus</taxon>
    </lineage>
</organism>
<evidence type="ECO:0008006" key="3">
    <source>
        <dbReference type="Google" id="ProtNLM"/>
    </source>
</evidence>
<accession>A0ABD0PGH5</accession>
<comment type="caution">
    <text evidence="1">The sequence shown here is derived from an EMBL/GenBank/DDBJ whole genome shotgun (WGS) entry which is preliminary data.</text>
</comment>
<feature type="non-terminal residue" evidence="1">
    <location>
        <position position="59"/>
    </location>
</feature>
<evidence type="ECO:0000313" key="1">
    <source>
        <dbReference type="EMBL" id="KAL0173017.1"/>
    </source>
</evidence>
<dbReference type="Gene3D" id="3.30.160.60">
    <property type="entry name" value="Classic Zinc Finger"/>
    <property type="match status" value="1"/>
</dbReference>
<sequence>SNCAENIRKHILHTGKHEGVKMYNCPKCSYATNAPMDFRNHLKETHPDIENPDLAYLHA</sequence>
<name>A0ABD0PGH5_CIRMR</name>
<dbReference type="Proteomes" id="UP001529510">
    <property type="component" value="Unassembled WGS sequence"/>
</dbReference>
<dbReference type="AlphaFoldDB" id="A0ABD0PGH5"/>